<evidence type="ECO:0000313" key="1">
    <source>
        <dbReference type="EMBL" id="BBZ77272.1"/>
    </source>
</evidence>
<dbReference type="Proteomes" id="UP000467249">
    <property type="component" value="Chromosome"/>
</dbReference>
<proteinExistence type="predicted"/>
<dbReference type="EMBL" id="AP022620">
    <property type="protein sequence ID" value="BBZ77272.1"/>
    <property type="molecule type" value="Genomic_DNA"/>
</dbReference>
<sequence length="117" mass="12974">MAVLLSTAFVAGLLSPYGRATDDVVTYEVVSDSVGIAGIEYMDAQRRMLIRDVPLPWRLDTTVAGGVARSELRADWRPRAQVRNWVSVRIWYQGKLLCQSTLDIGNATCYGDTPHMA</sequence>
<evidence type="ECO:0000313" key="2">
    <source>
        <dbReference type="Proteomes" id="UP000467249"/>
    </source>
</evidence>
<keyword evidence="2" id="KW-1185">Reference proteome</keyword>
<dbReference type="KEGG" id="many:MANY_26090"/>
<name>A0A6N4WB34_9MYCO</name>
<reference evidence="1 2" key="1">
    <citation type="journal article" date="2019" name="Emerg. Microbes Infect.">
        <title>Comprehensive subspecies identification of 175 nontuberculous mycobacteria species based on 7547 genomic profiles.</title>
        <authorList>
            <person name="Matsumoto Y."/>
            <person name="Kinjo T."/>
            <person name="Motooka D."/>
            <person name="Nabeya D."/>
            <person name="Jung N."/>
            <person name="Uechi K."/>
            <person name="Horii T."/>
            <person name="Iida T."/>
            <person name="Fujita J."/>
            <person name="Nakamura S."/>
        </authorList>
    </citation>
    <scope>NUCLEOTIDE SEQUENCE [LARGE SCALE GENOMIC DNA]</scope>
    <source>
        <strain evidence="1 2">JCM 30275</strain>
    </source>
</reference>
<dbReference type="AlphaFoldDB" id="A0A6N4WB34"/>
<organism evidence="1 2">
    <name type="scientific">Mycolicibacterium anyangense</name>
    <dbReference type="NCBI Taxonomy" id="1431246"/>
    <lineage>
        <taxon>Bacteria</taxon>
        <taxon>Bacillati</taxon>
        <taxon>Actinomycetota</taxon>
        <taxon>Actinomycetes</taxon>
        <taxon>Mycobacteriales</taxon>
        <taxon>Mycobacteriaceae</taxon>
        <taxon>Mycolicibacterium</taxon>
    </lineage>
</organism>
<dbReference type="InterPro" id="IPR038468">
    <property type="entry name" value="MmpS_C"/>
</dbReference>
<protein>
    <submittedName>
        <fullName evidence="1">Uncharacterized protein</fullName>
    </submittedName>
</protein>
<dbReference type="Gene3D" id="2.60.40.2880">
    <property type="entry name" value="MmpS1-5, C-terminal soluble domain"/>
    <property type="match status" value="1"/>
</dbReference>
<accession>A0A6N4WB34</accession>
<gene>
    <name evidence="1" type="ORF">MANY_26090</name>
</gene>